<name>A0A8W8M0M3_MAGGI</name>
<feature type="region of interest" description="Disordered" evidence="1">
    <location>
        <begin position="152"/>
        <end position="187"/>
    </location>
</feature>
<dbReference type="PROSITE" id="PS50940">
    <property type="entry name" value="CHIT_BIND_II"/>
    <property type="match status" value="2"/>
</dbReference>
<dbReference type="SUPFAM" id="SSF57625">
    <property type="entry name" value="Invertebrate chitin-binding proteins"/>
    <property type="match status" value="2"/>
</dbReference>
<sequence length="340" mass="37916">MKPRTTRAVSLCKHDHTVFILPNCRLLRSDQRTTPIGGICRTLIRTFRQLCLLITRITKPIITDTAIHSRDTKPVEPVPVCVLCLALPSFSSACSLGMWKADPADCGKFRMCVLGRETEFKCPDKTVTNQMMQACVPQGSYMDTCSKTQKTVTGKTSLTSKPDPTKTDKPTTQKTEKPTTPTIPTTSTQAQKVNPFMEMCKASPTAVLPHPQSCAKQVDCSLVMAGMVGVMECPFPTLWSTDTKRCDNPFTVKCGTRWEPKDACEYESNACKHSSHCVPCEIRFPSCKGRADGINAWSGRERTPYFVVCENERLVRQGQCTYDEESHIVFDPIERACVRL</sequence>
<dbReference type="GO" id="GO:0008061">
    <property type="term" value="F:chitin binding"/>
    <property type="evidence" value="ECO:0007669"/>
    <property type="project" value="InterPro"/>
</dbReference>
<feature type="domain" description="Chitin-binding type-2" evidence="2">
    <location>
        <begin position="91"/>
        <end position="147"/>
    </location>
</feature>
<dbReference type="EnsemblMetazoa" id="G31033.1">
    <property type="protein sequence ID" value="G31033.1:cds"/>
    <property type="gene ID" value="G31033"/>
</dbReference>
<dbReference type="InterPro" id="IPR036508">
    <property type="entry name" value="Chitin-bd_dom_sf"/>
</dbReference>
<keyword evidence="4" id="KW-1185">Reference proteome</keyword>
<accession>A0A8W8M0M3</accession>
<dbReference type="InterPro" id="IPR002557">
    <property type="entry name" value="Chitin-bd_dom"/>
</dbReference>
<feature type="domain" description="Chitin-binding type-2" evidence="2">
    <location>
        <begin position="197"/>
        <end position="256"/>
    </location>
</feature>
<dbReference type="Pfam" id="PF01607">
    <property type="entry name" value="CBM_14"/>
    <property type="match status" value="1"/>
</dbReference>
<organism evidence="3 4">
    <name type="scientific">Magallana gigas</name>
    <name type="common">Pacific oyster</name>
    <name type="synonym">Crassostrea gigas</name>
    <dbReference type="NCBI Taxonomy" id="29159"/>
    <lineage>
        <taxon>Eukaryota</taxon>
        <taxon>Metazoa</taxon>
        <taxon>Spiralia</taxon>
        <taxon>Lophotrochozoa</taxon>
        <taxon>Mollusca</taxon>
        <taxon>Bivalvia</taxon>
        <taxon>Autobranchia</taxon>
        <taxon>Pteriomorphia</taxon>
        <taxon>Ostreida</taxon>
        <taxon>Ostreoidea</taxon>
        <taxon>Ostreidae</taxon>
        <taxon>Magallana</taxon>
    </lineage>
</organism>
<evidence type="ECO:0000313" key="4">
    <source>
        <dbReference type="Proteomes" id="UP000005408"/>
    </source>
</evidence>
<evidence type="ECO:0000256" key="1">
    <source>
        <dbReference type="SAM" id="MobiDB-lite"/>
    </source>
</evidence>
<proteinExistence type="predicted"/>
<feature type="compositionally biased region" description="Low complexity" evidence="1">
    <location>
        <begin position="178"/>
        <end position="187"/>
    </location>
</feature>
<dbReference type="AlphaFoldDB" id="A0A8W8M0M3"/>
<protein>
    <recommendedName>
        <fullName evidence="2">Chitin-binding type-2 domain-containing protein</fullName>
    </recommendedName>
</protein>
<dbReference type="SMART" id="SM00494">
    <property type="entry name" value="ChtBD2"/>
    <property type="match status" value="2"/>
</dbReference>
<evidence type="ECO:0000259" key="2">
    <source>
        <dbReference type="PROSITE" id="PS50940"/>
    </source>
</evidence>
<evidence type="ECO:0000313" key="3">
    <source>
        <dbReference type="EnsemblMetazoa" id="G31033.1:cds"/>
    </source>
</evidence>
<dbReference type="Proteomes" id="UP000005408">
    <property type="component" value="Unassembled WGS sequence"/>
</dbReference>
<feature type="compositionally biased region" description="Basic and acidic residues" evidence="1">
    <location>
        <begin position="163"/>
        <end position="177"/>
    </location>
</feature>
<dbReference type="GO" id="GO:0005576">
    <property type="term" value="C:extracellular region"/>
    <property type="evidence" value="ECO:0007669"/>
    <property type="project" value="InterPro"/>
</dbReference>
<dbReference type="Gene3D" id="2.170.140.10">
    <property type="entry name" value="Chitin binding domain"/>
    <property type="match status" value="2"/>
</dbReference>
<reference evidence="3" key="1">
    <citation type="submission" date="2022-08" db="UniProtKB">
        <authorList>
            <consortium name="EnsemblMetazoa"/>
        </authorList>
    </citation>
    <scope>IDENTIFICATION</scope>
    <source>
        <strain evidence="3">05x7-T-G4-1.051#20</strain>
    </source>
</reference>